<feature type="transmembrane region" description="Helical" evidence="1">
    <location>
        <begin position="49"/>
        <end position="68"/>
    </location>
</feature>
<sequence>MLTYIKAFAAGFLSTLVFHQGLFGLFYLAGLVPRAPFNMTAVPPLGVPSIISLSFFGGLWGIIIWRLISSHTGAKHWFRSLIFGAIGPSAVALLIVFPLKGVEVSLIMIPFALILNGAWGIGVSLFMKFFK</sequence>
<feature type="transmembrane region" description="Helical" evidence="1">
    <location>
        <begin position="105"/>
        <end position="127"/>
    </location>
</feature>
<keyword evidence="1" id="KW-0812">Transmembrane</keyword>
<organism evidence="2 3">
    <name type="scientific">Halobacteriovorax marinus (strain ATCC BAA-682 / DSM 15412 / SJ)</name>
    <name type="common">Bacteriovorax marinus</name>
    <dbReference type="NCBI Taxonomy" id="862908"/>
    <lineage>
        <taxon>Bacteria</taxon>
        <taxon>Pseudomonadati</taxon>
        <taxon>Bdellovibrionota</taxon>
        <taxon>Bacteriovoracia</taxon>
        <taxon>Bacteriovoracales</taxon>
        <taxon>Halobacteriovoraceae</taxon>
        <taxon>Halobacteriovorax</taxon>
    </lineage>
</organism>
<proteinExistence type="predicted"/>
<accession>E1X1V3</accession>
<dbReference type="PATRIC" id="fig|862908.3.peg.1696"/>
<feature type="transmembrane region" description="Helical" evidence="1">
    <location>
        <begin position="80"/>
        <end position="99"/>
    </location>
</feature>
<evidence type="ECO:0000313" key="3">
    <source>
        <dbReference type="Proteomes" id="UP000008963"/>
    </source>
</evidence>
<dbReference type="EMBL" id="FQ312005">
    <property type="protein sequence ID" value="CBW26613.1"/>
    <property type="molecule type" value="Genomic_DNA"/>
</dbReference>
<keyword evidence="1" id="KW-0472">Membrane</keyword>
<dbReference type="AlphaFoldDB" id="E1X1V3"/>
<dbReference type="KEGG" id="bmx:BMS_1788"/>
<dbReference type="eggNOG" id="ENOG50327BS">
    <property type="taxonomic scope" value="Bacteria"/>
</dbReference>
<dbReference type="STRING" id="862908.BMS_1788"/>
<dbReference type="HOGENOM" id="CLU_134910_0_0_7"/>
<reference evidence="3" key="1">
    <citation type="journal article" date="2013" name="ISME J.">
        <title>A small predatory core genome in the divergent marine Bacteriovorax marinus SJ and the terrestrial Bdellovibrio bacteriovorus.</title>
        <authorList>
            <person name="Crossman L.C."/>
            <person name="Chen H."/>
            <person name="Cerdeno-Tarraga A.M."/>
            <person name="Brooks K."/>
            <person name="Quail M.A."/>
            <person name="Pineiro S.A."/>
            <person name="Hobley L."/>
            <person name="Sockett R.E."/>
            <person name="Bentley S.D."/>
            <person name="Parkhill J."/>
            <person name="Williams H.N."/>
            <person name="Stine O.C."/>
        </authorList>
    </citation>
    <scope>NUCLEOTIDE SEQUENCE [LARGE SCALE GENOMIC DNA]</scope>
    <source>
        <strain evidence="3">ATCC BAA-682 / DSM 15412 / SJ</strain>
    </source>
</reference>
<feature type="transmembrane region" description="Helical" evidence="1">
    <location>
        <begin position="7"/>
        <end position="29"/>
    </location>
</feature>
<dbReference type="Proteomes" id="UP000008963">
    <property type="component" value="Chromosome"/>
</dbReference>
<evidence type="ECO:0000313" key="2">
    <source>
        <dbReference type="EMBL" id="CBW26613.1"/>
    </source>
</evidence>
<dbReference type="RefSeq" id="WP_014244394.1">
    <property type="nucleotide sequence ID" value="NC_016620.1"/>
</dbReference>
<gene>
    <name evidence="2" type="ordered locus">BMS_1788</name>
</gene>
<keyword evidence="3" id="KW-1185">Reference proteome</keyword>
<evidence type="ECO:0000256" key="1">
    <source>
        <dbReference type="SAM" id="Phobius"/>
    </source>
</evidence>
<keyword evidence="1" id="KW-1133">Transmembrane helix</keyword>
<protein>
    <submittedName>
        <fullName evidence="2">Membrane protein</fullName>
    </submittedName>
</protein>
<name>E1X1V3_HALMS</name>